<dbReference type="PANTHER" id="PTHR48100">
    <property type="entry name" value="BROAD-SPECIFICITY PHOSPHATASE YOR283W-RELATED"/>
    <property type="match status" value="1"/>
</dbReference>
<dbReference type="CDD" id="cd07067">
    <property type="entry name" value="HP_PGM_like"/>
    <property type="match status" value="1"/>
</dbReference>
<evidence type="ECO:0000256" key="2">
    <source>
        <dbReference type="ARBA" id="ARBA00023235"/>
    </source>
</evidence>
<dbReference type="AlphaFoldDB" id="A0A916QLL3"/>
<dbReference type="PROSITE" id="PS00175">
    <property type="entry name" value="PG_MUTASE"/>
    <property type="match status" value="1"/>
</dbReference>
<proteinExistence type="predicted"/>
<dbReference type="PANTHER" id="PTHR48100:SF1">
    <property type="entry name" value="HISTIDINE PHOSPHATASE FAMILY PROTEIN-RELATED"/>
    <property type="match status" value="1"/>
</dbReference>
<comment type="caution">
    <text evidence="5">The sequence shown here is derived from an EMBL/GenBank/DDBJ whole genome shotgun (WGS) entry which is preliminary data.</text>
</comment>
<feature type="binding site" evidence="4">
    <location>
        <begin position="20"/>
        <end position="27"/>
    </location>
    <ligand>
        <name>substrate</name>
    </ligand>
</feature>
<protein>
    <submittedName>
        <fullName evidence="5">Alpha-ribazole phosphatase</fullName>
    </submittedName>
</protein>
<dbReference type="InterPro" id="IPR050275">
    <property type="entry name" value="PGM_Phosphatase"/>
</dbReference>
<evidence type="ECO:0000256" key="4">
    <source>
        <dbReference type="PIRSR" id="PIRSR613078-2"/>
    </source>
</evidence>
<keyword evidence="6" id="KW-1185">Reference proteome</keyword>
<keyword evidence="1" id="KW-0324">Glycolysis</keyword>
<evidence type="ECO:0000313" key="6">
    <source>
        <dbReference type="Proteomes" id="UP000627715"/>
    </source>
</evidence>
<dbReference type="OrthoDB" id="9781415at2"/>
<evidence type="ECO:0000256" key="1">
    <source>
        <dbReference type="ARBA" id="ARBA00023152"/>
    </source>
</evidence>
<feature type="active site" description="Tele-phosphohistidine intermediate" evidence="3">
    <location>
        <position position="21"/>
    </location>
</feature>
<reference evidence="5" key="2">
    <citation type="submission" date="2020-09" db="EMBL/GenBank/DDBJ databases">
        <authorList>
            <person name="Sun Q."/>
            <person name="Zhou Y."/>
        </authorList>
    </citation>
    <scope>NUCLEOTIDE SEQUENCE</scope>
    <source>
        <strain evidence="5">CGMCC 1.15425</strain>
    </source>
</reference>
<dbReference type="EMBL" id="BMIY01000009">
    <property type="protein sequence ID" value="GFZ78024.1"/>
    <property type="molecule type" value="Genomic_DNA"/>
</dbReference>
<dbReference type="Gene3D" id="3.40.50.1240">
    <property type="entry name" value="Phosphoglycerate mutase-like"/>
    <property type="match status" value="1"/>
</dbReference>
<evidence type="ECO:0000256" key="3">
    <source>
        <dbReference type="PIRSR" id="PIRSR613078-1"/>
    </source>
</evidence>
<dbReference type="InterPro" id="IPR013078">
    <property type="entry name" value="His_Pase_superF_clade-1"/>
</dbReference>
<name>A0A916QLL3_9GAMM</name>
<dbReference type="InterPro" id="IPR001345">
    <property type="entry name" value="PG/BPGM_mutase_AS"/>
</dbReference>
<feature type="binding site" evidence="4">
    <location>
        <position position="70"/>
    </location>
    <ligand>
        <name>substrate</name>
    </ligand>
</feature>
<accession>A0A916QLL3</accession>
<dbReference type="GO" id="GO:0016791">
    <property type="term" value="F:phosphatase activity"/>
    <property type="evidence" value="ECO:0007669"/>
    <property type="project" value="TreeGrafter"/>
</dbReference>
<dbReference type="SUPFAM" id="SSF53254">
    <property type="entry name" value="Phosphoglycerate mutase-like"/>
    <property type="match status" value="1"/>
</dbReference>
<dbReference type="Pfam" id="PF00300">
    <property type="entry name" value="His_Phos_1"/>
    <property type="match status" value="1"/>
</dbReference>
<dbReference type="RefSeq" id="WP_157885613.1">
    <property type="nucleotide sequence ID" value="NZ_BMIY01000009.1"/>
</dbReference>
<dbReference type="GO" id="GO:0005737">
    <property type="term" value="C:cytoplasm"/>
    <property type="evidence" value="ECO:0007669"/>
    <property type="project" value="TreeGrafter"/>
</dbReference>
<feature type="active site" description="Proton donor/acceptor" evidence="3">
    <location>
        <position position="94"/>
    </location>
</feature>
<reference evidence="5" key="1">
    <citation type="journal article" date="2014" name="Int. J. Syst. Evol. Microbiol.">
        <title>Complete genome sequence of Corynebacterium casei LMG S-19264T (=DSM 44701T), isolated from a smear-ripened cheese.</title>
        <authorList>
            <consortium name="US DOE Joint Genome Institute (JGI-PGF)"/>
            <person name="Walter F."/>
            <person name="Albersmeier A."/>
            <person name="Kalinowski J."/>
            <person name="Ruckert C."/>
        </authorList>
    </citation>
    <scope>NUCLEOTIDE SEQUENCE</scope>
    <source>
        <strain evidence="5">CGMCC 1.15425</strain>
    </source>
</reference>
<sequence>MAEDLKQPMTATTRYIYLLRHGETDWNRERRAQGQQESRLTEQGRQQAQELGLRMAEQHLDSIYCSSSLRTRETADLAFGARNMAITYCDRLREIRMGTWEGRLYDDIRRDNQAQFDAFWHSPDQFQVDGAETFKELQQRAITRLQEILDDNGHQHIAIVSHGAWIKSVLCAIEQRPLNQLWHPPRMHNCSLSKIRINELGKRTILTYADQPYTHLISQEDNA</sequence>
<keyword evidence="2" id="KW-0413">Isomerase</keyword>
<dbReference type="SMART" id="SM00855">
    <property type="entry name" value="PGAM"/>
    <property type="match status" value="1"/>
</dbReference>
<dbReference type="InterPro" id="IPR029033">
    <property type="entry name" value="His_PPase_superfam"/>
</dbReference>
<gene>
    <name evidence="5" type="ORF">GCM10011403_21320</name>
</gene>
<evidence type="ECO:0000313" key="5">
    <source>
        <dbReference type="EMBL" id="GFZ78024.1"/>
    </source>
</evidence>
<dbReference type="Proteomes" id="UP000627715">
    <property type="component" value="Unassembled WGS sequence"/>
</dbReference>
<organism evidence="5 6">
    <name type="scientific">Pseudohongiella nitratireducens</name>
    <dbReference type="NCBI Taxonomy" id="1768907"/>
    <lineage>
        <taxon>Bacteria</taxon>
        <taxon>Pseudomonadati</taxon>
        <taxon>Pseudomonadota</taxon>
        <taxon>Gammaproteobacteria</taxon>
        <taxon>Pseudomonadales</taxon>
        <taxon>Pseudohongiellaceae</taxon>
        <taxon>Pseudohongiella</taxon>
    </lineage>
</organism>